<evidence type="ECO:0000313" key="2">
    <source>
        <dbReference type="Proteomes" id="UP000499080"/>
    </source>
</evidence>
<dbReference type="AlphaFoldDB" id="A0A4Y2DHL5"/>
<gene>
    <name evidence="1" type="ORF">AVEN_195356_1</name>
</gene>
<organism evidence="1 2">
    <name type="scientific">Araneus ventricosus</name>
    <name type="common">Orbweaver spider</name>
    <name type="synonym">Epeira ventricosa</name>
    <dbReference type="NCBI Taxonomy" id="182803"/>
    <lineage>
        <taxon>Eukaryota</taxon>
        <taxon>Metazoa</taxon>
        <taxon>Ecdysozoa</taxon>
        <taxon>Arthropoda</taxon>
        <taxon>Chelicerata</taxon>
        <taxon>Arachnida</taxon>
        <taxon>Araneae</taxon>
        <taxon>Araneomorphae</taxon>
        <taxon>Entelegynae</taxon>
        <taxon>Araneoidea</taxon>
        <taxon>Araneidae</taxon>
        <taxon>Araneus</taxon>
    </lineage>
</organism>
<keyword evidence="2" id="KW-1185">Reference proteome</keyword>
<evidence type="ECO:0000313" key="1">
    <source>
        <dbReference type="EMBL" id="GBM16242.1"/>
    </source>
</evidence>
<name>A0A4Y2DHL5_ARAVE</name>
<sequence length="80" mass="8991">MWECPSSLASEVKWFFHRLQKTRSRMLLVDKASPLKVPRTARDGYAISDLSSNGSQSHYVVVLSKRLDKEALSRGGSPRA</sequence>
<proteinExistence type="predicted"/>
<accession>A0A4Y2DHL5</accession>
<reference evidence="1 2" key="1">
    <citation type="journal article" date="2019" name="Sci. Rep.">
        <title>Orb-weaving spider Araneus ventricosus genome elucidates the spidroin gene catalogue.</title>
        <authorList>
            <person name="Kono N."/>
            <person name="Nakamura H."/>
            <person name="Ohtoshi R."/>
            <person name="Moran D.A.P."/>
            <person name="Shinohara A."/>
            <person name="Yoshida Y."/>
            <person name="Fujiwara M."/>
            <person name="Mori M."/>
            <person name="Tomita M."/>
            <person name="Arakawa K."/>
        </authorList>
    </citation>
    <scope>NUCLEOTIDE SEQUENCE [LARGE SCALE GENOMIC DNA]</scope>
</reference>
<comment type="caution">
    <text evidence="1">The sequence shown here is derived from an EMBL/GenBank/DDBJ whole genome shotgun (WGS) entry which is preliminary data.</text>
</comment>
<dbReference type="Proteomes" id="UP000499080">
    <property type="component" value="Unassembled WGS sequence"/>
</dbReference>
<protein>
    <submittedName>
        <fullName evidence="1">Uncharacterized protein</fullName>
    </submittedName>
</protein>
<dbReference type="EMBL" id="BGPR01000370">
    <property type="protein sequence ID" value="GBM16242.1"/>
    <property type="molecule type" value="Genomic_DNA"/>
</dbReference>